<comment type="similarity">
    <text evidence="1">Belongs to the AB hydrolase superfamily.</text>
</comment>
<dbReference type="PRINTS" id="PR00111">
    <property type="entry name" value="ABHYDROLASE"/>
</dbReference>
<name>A0A5C4N9J1_9RHOB</name>
<dbReference type="AlphaFoldDB" id="A0A5C4N9J1"/>
<dbReference type="Gene3D" id="3.40.50.1820">
    <property type="entry name" value="alpha/beta hydrolase"/>
    <property type="match status" value="1"/>
</dbReference>
<gene>
    <name evidence="3" type="ORF">FHG71_15445</name>
</gene>
<dbReference type="InterPro" id="IPR000073">
    <property type="entry name" value="AB_hydrolase_1"/>
</dbReference>
<keyword evidence="3" id="KW-0378">Hydrolase</keyword>
<dbReference type="Proteomes" id="UP000305709">
    <property type="component" value="Unassembled WGS sequence"/>
</dbReference>
<dbReference type="RefSeq" id="WP_139082596.1">
    <property type="nucleotide sequence ID" value="NZ_VDFV01000027.1"/>
</dbReference>
<organism evidence="3 4">
    <name type="scientific">Rubellimicrobium roseum</name>
    <dbReference type="NCBI Taxonomy" id="687525"/>
    <lineage>
        <taxon>Bacteria</taxon>
        <taxon>Pseudomonadati</taxon>
        <taxon>Pseudomonadota</taxon>
        <taxon>Alphaproteobacteria</taxon>
        <taxon>Rhodobacterales</taxon>
        <taxon>Roseobacteraceae</taxon>
        <taxon>Rubellimicrobium</taxon>
    </lineage>
</organism>
<dbReference type="OrthoDB" id="8680283at2"/>
<dbReference type="EMBL" id="VDFV01000027">
    <property type="protein sequence ID" value="TNC67587.1"/>
    <property type="molecule type" value="Genomic_DNA"/>
</dbReference>
<evidence type="ECO:0000256" key="1">
    <source>
        <dbReference type="ARBA" id="ARBA00008645"/>
    </source>
</evidence>
<dbReference type="SUPFAM" id="SSF53474">
    <property type="entry name" value="alpha/beta-Hydrolases"/>
    <property type="match status" value="1"/>
</dbReference>
<evidence type="ECO:0000259" key="2">
    <source>
        <dbReference type="Pfam" id="PF00561"/>
    </source>
</evidence>
<comment type="caution">
    <text evidence="3">The sequence shown here is derived from an EMBL/GenBank/DDBJ whole genome shotgun (WGS) entry which is preliminary data.</text>
</comment>
<dbReference type="PANTHER" id="PTHR43039">
    <property type="entry name" value="ESTERASE-RELATED"/>
    <property type="match status" value="1"/>
</dbReference>
<dbReference type="GO" id="GO:0016787">
    <property type="term" value="F:hydrolase activity"/>
    <property type="evidence" value="ECO:0007669"/>
    <property type="project" value="UniProtKB-KW"/>
</dbReference>
<protein>
    <submittedName>
        <fullName evidence="3">Alpha/beta hydrolase</fullName>
    </submittedName>
</protein>
<proteinExistence type="inferred from homology"/>
<dbReference type="Pfam" id="PF00561">
    <property type="entry name" value="Abhydrolase_1"/>
    <property type="match status" value="1"/>
</dbReference>
<reference evidence="3 4" key="1">
    <citation type="submission" date="2019-06" db="EMBL/GenBank/DDBJ databases">
        <authorList>
            <person name="Jiang L."/>
        </authorList>
    </citation>
    <scope>NUCLEOTIDE SEQUENCE [LARGE SCALE GENOMIC DNA]</scope>
    <source>
        <strain evidence="3 4">YIM 48858</strain>
    </source>
</reference>
<feature type="domain" description="AB hydrolase-1" evidence="2">
    <location>
        <begin position="18"/>
        <end position="250"/>
    </location>
</feature>
<dbReference type="InterPro" id="IPR029058">
    <property type="entry name" value="AB_hydrolase_fold"/>
</dbReference>
<accession>A0A5C4N9J1</accession>
<evidence type="ECO:0000313" key="3">
    <source>
        <dbReference type="EMBL" id="TNC67587.1"/>
    </source>
</evidence>
<evidence type="ECO:0000313" key="4">
    <source>
        <dbReference type="Proteomes" id="UP000305709"/>
    </source>
</evidence>
<keyword evidence="4" id="KW-1185">Reference proteome</keyword>
<sequence length="264" mass="28724">MNVLQRNNVKVSGSGTRPIVFAHGFGCDLNAWRGVAPRFEGDHRVVLLDHVGAGGSDLGAYDAQKYSSFDGYVDDLLEVVAALDLHDVILVGHSAAATMAMLAAIREPSRFASLVLVSPSPCFIDDGDYVGGFSRDDIEGLLEVLDSNFLGWSRATAPLIMGNVNRPELGDELTGSFCRTDPDIARRFARVVFLSDHRADVPRCPVRALVLQTQQDMIAPIEVGHYMHRHLPQSELVLMEATGHCPHMSAPEETTRAIQAFLSA</sequence>